<evidence type="ECO:0008006" key="2">
    <source>
        <dbReference type="Google" id="ProtNLM"/>
    </source>
</evidence>
<sequence>MLRGITQKTLCDWNINHRHKKILAPIRFTSKVVRYERQNVQAFIQKCRSEY</sequence>
<dbReference type="EMBL" id="FR904232">
    <property type="protein sequence ID" value="CDG47481.1"/>
    <property type="molecule type" value="Genomic_DNA"/>
</dbReference>
<organism evidence="1">
    <name type="scientific">Serratia symbiotica SCt-VLC</name>
    <dbReference type="NCBI Taxonomy" id="1347341"/>
    <lineage>
        <taxon>Bacteria</taxon>
        <taxon>Pseudomonadati</taxon>
        <taxon>Pseudomonadota</taxon>
        <taxon>Gammaproteobacteria</taxon>
        <taxon>Enterobacterales</taxon>
        <taxon>Yersiniaceae</taxon>
        <taxon>Serratia</taxon>
        <taxon>Serratia symbiotica</taxon>
    </lineage>
</organism>
<proteinExistence type="predicted"/>
<protein>
    <recommendedName>
        <fullName evidence="2">DNA-binding protein</fullName>
    </recommendedName>
</protein>
<gene>
    <name evidence="1" type="ORF">SCTVLC_0727</name>
</gene>
<reference evidence="1" key="2">
    <citation type="journal article" date="2014" name="Genome Biol. Evol.">
        <title>Settling down: the genome of Serratia symbiotica from the aphid Cinara tujafilina zooms in on the process of accommodation to a cooperative intracellular life.</title>
        <authorList>
            <person name="Manzano-Marin A."/>
            <person name="Latorre A."/>
        </authorList>
    </citation>
    <scope>NUCLEOTIDE SEQUENCE</scope>
    <source>
        <strain evidence="1">SCt-VLC</strain>
    </source>
</reference>
<dbReference type="AlphaFoldDB" id="A0A068R9W3"/>
<evidence type="ECO:0000313" key="1">
    <source>
        <dbReference type="EMBL" id="CDG47481.1"/>
    </source>
</evidence>
<reference evidence="1" key="1">
    <citation type="submission" date="2013-06" db="EMBL/GenBank/DDBJ databases">
        <authorList>
            <person name="Mazano-Marin A."/>
        </authorList>
    </citation>
    <scope>NUCLEOTIDE SEQUENCE</scope>
    <source>
        <strain evidence="1">SCt-VLC</strain>
    </source>
</reference>
<accession>A0A068R9W3</accession>
<name>A0A068R9W3_9GAMM</name>